<evidence type="ECO:0000256" key="4">
    <source>
        <dbReference type="SAM" id="MobiDB-lite"/>
    </source>
</evidence>
<reference evidence="8 9" key="1">
    <citation type="submission" date="2023-07" db="EMBL/GenBank/DDBJ databases">
        <title>Sorghum-associated microbial communities from plants grown in Nebraska, USA.</title>
        <authorList>
            <person name="Schachtman D."/>
        </authorList>
    </citation>
    <scope>NUCLEOTIDE SEQUENCE [LARGE SCALE GENOMIC DNA]</scope>
    <source>
        <strain evidence="8 9">DS1781</strain>
    </source>
</reference>
<dbReference type="PANTHER" id="PTHR34597:SF3">
    <property type="entry name" value="OUTER MEMBRANE TRANSPORTER CDIB"/>
    <property type="match status" value="1"/>
</dbReference>
<proteinExistence type="predicted"/>
<dbReference type="InterPro" id="IPR051544">
    <property type="entry name" value="TPS_OM_transporter"/>
</dbReference>
<evidence type="ECO:0000259" key="6">
    <source>
        <dbReference type="Pfam" id="PF08479"/>
    </source>
</evidence>
<evidence type="ECO:0000313" key="8">
    <source>
        <dbReference type="EMBL" id="MDR6535007.1"/>
    </source>
</evidence>
<feature type="region of interest" description="Disordered" evidence="4">
    <location>
        <begin position="220"/>
        <end position="240"/>
    </location>
</feature>
<evidence type="ECO:0000256" key="1">
    <source>
        <dbReference type="ARBA" id="ARBA00022452"/>
    </source>
</evidence>
<keyword evidence="1" id="KW-0472">Membrane</keyword>
<dbReference type="InterPro" id="IPR027282">
    <property type="entry name" value="TPS"/>
</dbReference>
<evidence type="ECO:0000313" key="9">
    <source>
        <dbReference type="Proteomes" id="UP001184230"/>
    </source>
</evidence>
<dbReference type="EMBL" id="JAVDRF010000001">
    <property type="protein sequence ID" value="MDR6535007.1"/>
    <property type="molecule type" value="Genomic_DNA"/>
</dbReference>
<evidence type="ECO:0000256" key="3">
    <source>
        <dbReference type="ARBA" id="ARBA00023237"/>
    </source>
</evidence>
<evidence type="ECO:0000259" key="5">
    <source>
        <dbReference type="Pfam" id="PF03865"/>
    </source>
</evidence>
<keyword evidence="2" id="KW-0812">Transmembrane</keyword>
<dbReference type="Pfam" id="PF17287">
    <property type="entry name" value="POTRA_3"/>
    <property type="match status" value="1"/>
</dbReference>
<feature type="domain" description="Polypeptide-transport-associated ShlB-type" evidence="6">
    <location>
        <begin position="93"/>
        <end position="174"/>
    </location>
</feature>
<protein>
    <submittedName>
        <fullName evidence="8">Hemolysin activation/secretion protein</fullName>
    </submittedName>
</protein>
<dbReference type="Proteomes" id="UP001184230">
    <property type="component" value="Unassembled WGS sequence"/>
</dbReference>
<feature type="region of interest" description="Disordered" evidence="4">
    <location>
        <begin position="62"/>
        <end position="85"/>
    </location>
</feature>
<keyword evidence="9" id="KW-1185">Reference proteome</keyword>
<keyword evidence="1" id="KW-1134">Transmembrane beta strand</keyword>
<dbReference type="PANTHER" id="PTHR34597">
    <property type="entry name" value="SLR1661 PROTEIN"/>
    <property type="match status" value="1"/>
</dbReference>
<keyword evidence="3" id="KW-0998">Cell outer membrane</keyword>
<evidence type="ECO:0000259" key="7">
    <source>
        <dbReference type="Pfam" id="PF17287"/>
    </source>
</evidence>
<name>A0ABU1N972_9BURK</name>
<dbReference type="InterPro" id="IPR013686">
    <property type="entry name" value="Polypept-transport_assoc_ShlB"/>
</dbReference>
<dbReference type="PIRSF" id="PIRSF029745">
    <property type="entry name" value="FhaC"/>
    <property type="match status" value="1"/>
</dbReference>
<feature type="domain" description="ShlB POTRA" evidence="7">
    <location>
        <begin position="175"/>
        <end position="229"/>
    </location>
</feature>
<sequence length="587" mass="63873">MNSRGGRRAAARKNLRAWMRKSGAMALPAALAALAHGQTAQLPAAPKPFVEEQRQQERERALRRQQERAVDSRLQPDVRPEDRRLPKDEVPCFHIERVVLAGAHAEDFQWALAAAAGEDGSDDPRGRCIGTEGVNVVMARLQQAVVARGYLTTRVLAPPQDLGQGTLSLTLIPGRIAAIRNASGSRARTGLAAAIPARAGDLLELRDIEQGLDNLKRAPTAEADIQIEPSRSSGAGPGDSDLVVKYGQRFPLRTTLSLDDSGTKATGKTQAGATVAWDNPLGLNDLFYVSLNHDAFDHQGQGTSGQTVHYSLPWGYWLASATASQNKYHQTVQGADQAYVYAGESADAELKLSRLVYRDQRRKTTLSVRAFRRSARYFVQDREVEVQRRATAGWELGLAHREFIGEATLDASLAWRRGTGAFGALHAPEEKFGEGSSRFAFATAELGLNAPFQSGVQRLRYTGLWRAQWNRAPLTPQDRFSIGGRYTVRGFDGEASLMGERGWLLRNDLGWALGETGAELYAGVDFGQVGGRSTEQVVGQRLSGGVIGLRGARNGLSYELFIGAPIHKPEGLRTARATAGFSLNYSF</sequence>
<dbReference type="Gene3D" id="3.10.20.310">
    <property type="entry name" value="membrane protein fhac"/>
    <property type="match status" value="1"/>
</dbReference>
<feature type="domain" description="Haemolysin activator HlyB C-terminal" evidence="5">
    <location>
        <begin position="238"/>
        <end position="551"/>
    </location>
</feature>
<dbReference type="Gene3D" id="2.40.160.50">
    <property type="entry name" value="membrane protein fhac: a member of the omp85/tpsb transporter family"/>
    <property type="match status" value="1"/>
</dbReference>
<evidence type="ECO:0000256" key="2">
    <source>
        <dbReference type="ARBA" id="ARBA00022692"/>
    </source>
</evidence>
<dbReference type="InterPro" id="IPR035251">
    <property type="entry name" value="ShlB_POTRA"/>
</dbReference>
<accession>A0ABU1N972</accession>
<dbReference type="Pfam" id="PF03865">
    <property type="entry name" value="ShlB"/>
    <property type="match status" value="1"/>
</dbReference>
<comment type="caution">
    <text evidence="8">The sequence shown here is derived from an EMBL/GenBank/DDBJ whole genome shotgun (WGS) entry which is preliminary data.</text>
</comment>
<dbReference type="Pfam" id="PF08479">
    <property type="entry name" value="POTRA_2"/>
    <property type="match status" value="1"/>
</dbReference>
<dbReference type="InterPro" id="IPR005565">
    <property type="entry name" value="Hemolysn_activator_HlyB_C"/>
</dbReference>
<organism evidence="8 9">
    <name type="scientific">Variovorax soli</name>
    <dbReference type="NCBI Taxonomy" id="376815"/>
    <lineage>
        <taxon>Bacteria</taxon>
        <taxon>Pseudomonadati</taxon>
        <taxon>Pseudomonadota</taxon>
        <taxon>Betaproteobacteria</taxon>
        <taxon>Burkholderiales</taxon>
        <taxon>Comamonadaceae</taxon>
        <taxon>Variovorax</taxon>
    </lineage>
</organism>
<gene>
    <name evidence="8" type="ORF">J2739_000767</name>
</gene>